<dbReference type="GO" id="GO:0005783">
    <property type="term" value="C:endoplasmic reticulum"/>
    <property type="evidence" value="ECO:0007669"/>
    <property type="project" value="TreeGrafter"/>
</dbReference>
<dbReference type="GO" id="GO:0055088">
    <property type="term" value="P:lipid homeostasis"/>
    <property type="evidence" value="ECO:0007669"/>
    <property type="project" value="TreeGrafter"/>
</dbReference>
<keyword evidence="2 5" id="KW-0812">Transmembrane</keyword>
<dbReference type="PROSITE" id="PS50922">
    <property type="entry name" value="TLC"/>
    <property type="match status" value="1"/>
</dbReference>
<feature type="transmembrane region" description="Helical" evidence="7">
    <location>
        <begin position="186"/>
        <end position="209"/>
    </location>
</feature>
<evidence type="ECO:0000256" key="1">
    <source>
        <dbReference type="ARBA" id="ARBA00004141"/>
    </source>
</evidence>
<evidence type="ECO:0000313" key="9">
    <source>
        <dbReference type="EMBL" id="CAD9088072.1"/>
    </source>
</evidence>
<evidence type="ECO:0000256" key="5">
    <source>
        <dbReference type="PROSITE-ProRule" id="PRU00205"/>
    </source>
</evidence>
<comment type="subcellular location">
    <subcellularLocation>
        <location evidence="1">Membrane</location>
        <topology evidence="1">Multi-pass membrane protein</topology>
    </subcellularLocation>
</comment>
<evidence type="ECO:0000256" key="7">
    <source>
        <dbReference type="SAM" id="Phobius"/>
    </source>
</evidence>
<dbReference type="SMART" id="SM00724">
    <property type="entry name" value="TLC"/>
    <property type="match status" value="1"/>
</dbReference>
<organism evidence="9">
    <name type="scientific">Neobodo designis</name>
    <name type="common">Flagellated protozoan</name>
    <name type="synonym">Bodo designis</name>
    <dbReference type="NCBI Taxonomy" id="312471"/>
    <lineage>
        <taxon>Eukaryota</taxon>
        <taxon>Discoba</taxon>
        <taxon>Euglenozoa</taxon>
        <taxon>Kinetoplastea</taxon>
        <taxon>Metakinetoplastina</taxon>
        <taxon>Neobodonida</taxon>
        <taxon>Neobodo</taxon>
    </lineage>
</organism>
<proteinExistence type="predicted"/>
<dbReference type="AlphaFoldDB" id="A0A7S1PJA9"/>
<dbReference type="PANTHER" id="PTHR13439">
    <property type="entry name" value="CT120 PROTEIN"/>
    <property type="match status" value="1"/>
</dbReference>
<dbReference type="InterPro" id="IPR050846">
    <property type="entry name" value="TLCD"/>
</dbReference>
<gene>
    <name evidence="9" type="ORF">NDES1114_LOCUS248</name>
</gene>
<evidence type="ECO:0000256" key="4">
    <source>
        <dbReference type="ARBA" id="ARBA00023136"/>
    </source>
</evidence>
<accession>A0A7S1PJA9</accession>
<name>A0A7S1PJA9_NEODS</name>
<reference evidence="9" key="1">
    <citation type="submission" date="2021-01" db="EMBL/GenBank/DDBJ databases">
        <authorList>
            <person name="Corre E."/>
            <person name="Pelletier E."/>
            <person name="Niang G."/>
            <person name="Scheremetjew M."/>
            <person name="Finn R."/>
            <person name="Kale V."/>
            <person name="Holt S."/>
            <person name="Cochrane G."/>
            <person name="Meng A."/>
            <person name="Brown T."/>
            <person name="Cohen L."/>
        </authorList>
    </citation>
    <scope>NUCLEOTIDE SEQUENCE</scope>
    <source>
        <strain evidence="9">CCAP 1951/1</strain>
    </source>
</reference>
<feature type="region of interest" description="Disordered" evidence="6">
    <location>
        <begin position="266"/>
        <end position="301"/>
    </location>
</feature>
<sequence length="363" mass="40151">MGFNDDDRNLYALVICVSFALFAIVFVLSWVISNTLVFAKVFQRLDTRLKADWCSRVNSTVHGVVVTVGFVATLAQVTWDSDLRAEYSVHLRNVRCFMCVSLGYFAFDLLVVAGFRVPLFGVFIVHHIVASTPYYMHVFANGGDFGTLVLGSYLCVEIATVFLNVQSWCETIRGHRDSRLYRVLFGLTYASWLISRLFLPLFCLIAWWQFVLLDKDFNEHVPLYCLIVYSICGHGIFIFCYVVFFLVLTPELVQIVRGQDRASRAVSKIQQRKSGRSSVSGSPKPPAGGSEPFPAADEEAGVVEGDEDLNDADTADIHTAEAGGELPAPLHPAELPHLSRETSIAELAEAASSVRAALAAHSI</sequence>
<evidence type="ECO:0000256" key="2">
    <source>
        <dbReference type="ARBA" id="ARBA00022692"/>
    </source>
</evidence>
<feature type="transmembrane region" description="Helical" evidence="7">
    <location>
        <begin position="12"/>
        <end position="39"/>
    </location>
</feature>
<evidence type="ECO:0000256" key="3">
    <source>
        <dbReference type="ARBA" id="ARBA00022989"/>
    </source>
</evidence>
<feature type="transmembrane region" description="Helical" evidence="7">
    <location>
        <begin position="221"/>
        <end position="248"/>
    </location>
</feature>
<protein>
    <recommendedName>
        <fullName evidence="8">TLC domain-containing protein</fullName>
    </recommendedName>
</protein>
<dbReference type="GO" id="GO:0016020">
    <property type="term" value="C:membrane"/>
    <property type="evidence" value="ECO:0007669"/>
    <property type="project" value="UniProtKB-SubCell"/>
</dbReference>
<keyword evidence="3 7" id="KW-1133">Transmembrane helix</keyword>
<evidence type="ECO:0000256" key="6">
    <source>
        <dbReference type="SAM" id="MobiDB-lite"/>
    </source>
</evidence>
<dbReference type="PANTHER" id="PTHR13439:SF0">
    <property type="entry name" value="TOPOISOMERASE I DAMAGE AFFECTED PROTEIN 4"/>
    <property type="match status" value="1"/>
</dbReference>
<feature type="transmembrane region" description="Helical" evidence="7">
    <location>
        <begin position="145"/>
        <end position="165"/>
    </location>
</feature>
<evidence type="ECO:0000259" key="8">
    <source>
        <dbReference type="PROSITE" id="PS50922"/>
    </source>
</evidence>
<feature type="domain" description="TLC" evidence="8">
    <location>
        <begin position="48"/>
        <end position="253"/>
    </location>
</feature>
<keyword evidence="4 5" id="KW-0472">Membrane</keyword>
<dbReference type="EMBL" id="HBGF01000339">
    <property type="protein sequence ID" value="CAD9088072.1"/>
    <property type="molecule type" value="Transcribed_RNA"/>
</dbReference>
<dbReference type="InterPro" id="IPR006634">
    <property type="entry name" value="TLC-dom"/>
</dbReference>